<name>A0A3G5A8W4_9VIRU</name>
<dbReference type="SMART" id="SM00367">
    <property type="entry name" value="LRR_CC"/>
    <property type="match status" value="2"/>
</dbReference>
<protein>
    <recommendedName>
        <fullName evidence="2">Leucine-rich repeat protein</fullName>
    </recommendedName>
</protein>
<dbReference type="InterPro" id="IPR032675">
    <property type="entry name" value="LRR_dom_sf"/>
</dbReference>
<dbReference type="PANTHER" id="PTHR47186:SF3">
    <property type="entry name" value="OS09G0267800 PROTEIN"/>
    <property type="match status" value="1"/>
</dbReference>
<dbReference type="InterPro" id="IPR006553">
    <property type="entry name" value="Leu-rich_rpt_Cys-con_subtyp"/>
</dbReference>
<dbReference type="SUPFAM" id="SSF52058">
    <property type="entry name" value="L domain-like"/>
    <property type="match status" value="1"/>
</dbReference>
<gene>
    <name evidence="1" type="ORF">Hyperionvirus10_11</name>
</gene>
<reference evidence="1" key="1">
    <citation type="submission" date="2018-10" db="EMBL/GenBank/DDBJ databases">
        <title>Hidden diversity of soil giant viruses.</title>
        <authorList>
            <person name="Schulz F."/>
            <person name="Alteio L."/>
            <person name="Goudeau D."/>
            <person name="Ryan E.M."/>
            <person name="Malmstrom R.R."/>
            <person name="Blanchard J."/>
            <person name="Woyke T."/>
        </authorList>
    </citation>
    <scope>NUCLEOTIDE SEQUENCE</scope>
    <source>
        <strain evidence="1">HYV1</strain>
    </source>
</reference>
<accession>A0A3G5A8W4</accession>
<evidence type="ECO:0008006" key="2">
    <source>
        <dbReference type="Google" id="ProtNLM"/>
    </source>
</evidence>
<evidence type="ECO:0000313" key="1">
    <source>
        <dbReference type="EMBL" id="AYV83675.1"/>
    </source>
</evidence>
<dbReference type="PANTHER" id="PTHR47186">
    <property type="entry name" value="LEUCINE-RICH REPEAT-CONTAINING PROTEIN 57"/>
    <property type="match status" value="1"/>
</dbReference>
<organism evidence="1">
    <name type="scientific">Hyperionvirus sp</name>
    <dbReference type="NCBI Taxonomy" id="2487770"/>
    <lineage>
        <taxon>Viruses</taxon>
        <taxon>Varidnaviria</taxon>
        <taxon>Bamfordvirae</taxon>
        <taxon>Nucleocytoviricota</taxon>
        <taxon>Megaviricetes</taxon>
        <taxon>Imitervirales</taxon>
        <taxon>Mimiviridae</taxon>
        <taxon>Klosneuvirinae</taxon>
    </lineage>
</organism>
<sequence length="400" mass="45564">MIDRPGVPIQALLPFLDFTSQLRLFLVNVTFNRKVSEIGAPTAPIPTVKAGQSLMRQIKHIKLDATKWSTSFTGTQIRSLSMLISLKLNFLHEKKKRGLELSLSHLTNLTFLDIHGYRKSSFSLANLSNLISLRMTHCAKITDDAIRHLSSLSTLDIYQTSITGITLSSLTNLIFLRISSNRLSPFCQISQLTKLETLVIYTPSGPILYPITQGDTCPAFPIDSIISLFTKLKTLSLHTLERKDEATDNGLSTLTNLTDLSLSQGENVSDKSISLLINLKYLNLQWCTKVTDKSISQLTSLLILRIRGGEHIRGNCFRSLVNLTELEFNVKRFPQREMKHLTNLKRLTIRITGSFPINEMDYLTNLEQVMFHFVGGMENREWNEYFKKRKIKFNLDLDYY</sequence>
<dbReference type="EMBL" id="MK072392">
    <property type="protein sequence ID" value="AYV83675.1"/>
    <property type="molecule type" value="Genomic_DNA"/>
</dbReference>
<dbReference type="Gene3D" id="3.80.10.10">
    <property type="entry name" value="Ribonuclease Inhibitor"/>
    <property type="match status" value="2"/>
</dbReference>
<proteinExistence type="predicted"/>